<feature type="signal peptide" evidence="2">
    <location>
        <begin position="1"/>
        <end position="25"/>
    </location>
</feature>
<protein>
    <recommendedName>
        <fullName evidence="5">Merozoite surface protein 3</fullName>
    </recommendedName>
</protein>
<feature type="compositionally biased region" description="Basic and acidic residues" evidence="1">
    <location>
        <begin position="264"/>
        <end position="278"/>
    </location>
</feature>
<dbReference type="VEuPathDB" id="PlasmoDB:PmUG01_10046800"/>
<feature type="compositionally biased region" description="Basic and acidic residues" evidence="1">
    <location>
        <begin position="351"/>
        <end position="366"/>
    </location>
</feature>
<sequence length="406" mass="46330">MNIISSIFFFLLLNLCLNEINITRGENVNQGKPNLRHGMSISTEPLNEKDTDEAKGNEELQNLDNTHNSDNSGNPEVDNVFPTLEENLENTENSKTENDFTESHNIISSTMESANVKKVNDVGSKSESVLPEDKLNSEQIDVDSVHEYNDLNQSIEEERHKTVTNDKHEDEKVSESDKTKTSDILGIRSERIEFNESIFPDPLKELSYQKNSEVSHSNIILGGPRSLPNTNPNVLIPMGILENEHKIYEEEDAEKEEKEDDADSERNEELEKAVHNHEEIDDTYDVDNEDNDEDDGEDDEDDEKDNDGNEQHEQRNRDQQAETKENEKERDQTSHETGEEIKNENTVPSDKSVHESHSEEYKSDNAVKKLTESLVNTMNELIDDDSEVSDTIKSFTGDITNYIMKN</sequence>
<evidence type="ECO:0000313" key="3">
    <source>
        <dbReference type="EMBL" id="SBT71893.1"/>
    </source>
</evidence>
<feature type="compositionally biased region" description="Acidic residues" evidence="1">
    <location>
        <begin position="279"/>
        <end position="305"/>
    </location>
</feature>
<keyword evidence="2" id="KW-0732">Signal</keyword>
<reference evidence="3 4" key="1">
    <citation type="submission" date="2016-06" db="EMBL/GenBank/DDBJ databases">
        <authorList>
            <consortium name="Pathogen Informatics"/>
        </authorList>
    </citation>
    <scope>NUCLEOTIDE SEQUENCE [LARGE SCALE GENOMIC DNA]</scope>
    <source>
        <strain evidence="3">PmlGA01</strain>
    </source>
</reference>
<feature type="compositionally biased region" description="Basic and acidic residues" evidence="1">
    <location>
        <begin position="306"/>
        <end position="343"/>
    </location>
</feature>
<evidence type="ECO:0008006" key="5">
    <source>
        <dbReference type="Google" id="ProtNLM"/>
    </source>
</evidence>
<proteinExistence type="predicted"/>
<feature type="region of interest" description="Disordered" evidence="1">
    <location>
        <begin position="26"/>
        <end position="53"/>
    </location>
</feature>
<feature type="compositionally biased region" description="Acidic residues" evidence="1">
    <location>
        <begin position="251"/>
        <end position="263"/>
    </location>
</feature>
<evidence type="ECO:0000313" key="4">
    <source>
        <dbReference type="Proteomes" id="UP000219799"/>
    </source>
</evidence>
<name>A0A1C3KE64_PLAMA</name>
<feature type="compositionally biased region" description="Polar residues" evidence="1">
    <location>
        <begin position="61"/>
        <end position="74"/>
    </location>
</feature>
<accession>A0A1C3KE64</accession>
<evidence type="ECO:0000256" key="2">
    <source>
        <dbReference type="SAM" id="SignalP"/>
    </source>
</evidence>
<feature type="chain" id="PRO_5008677704" description="Merozoite surface protein 3" evidence="2">
    <location>
        <begin position="26"/>
        <end position="406"/>
    </location>
</feature>
<feature type="region of interest" description="Disordered" evidence="1">
    <location>
        <begin position="251"/>
        <end position="366"/>
    </location>
</feature>
<feature type="compositionally biased region" description="Basic and acidic residues" evidence="1">
    <location>
        <begin position="156"/>
        <end position="181"/>
    </location>
</feature>
<evidence type="ECO:0000256" key="1">
    <source>
        <dbReference type="SAM" id="MobiDB-lite"/>
    </source>
</evidence>
<gene>
    <name evidence="3" type="primary">PmlGA01_100037400</name>
    <name evidence="3" type="ORF">PMLGA01_100037400</name>
</gene>
<organism evidence="3 4">
    <name type="scientific">Plasmodium malariae</name>
    <dbReference type="NCBI Taxonomy" id="5858"/>
    <lineage>
        <taxon>Eukaryota</taxon>
        <taxon>Sar</taxon>
        <taxon>Alveolata</taxon>
        <taxon>Apicomplexa</taxon>
        <taxon>Aconoidasida</taxon>
        <taxon>Haemosporida</taxon>
        <taxon>Plasmodiidae</taxon>
        <taxon>Plasmodium</taxon>
        <taxon>Plasmodium (Plasmodium)</taxon>
    </lineage>
</organism>
<dbReference type="EMBL" id="LT594498">
    <property type="protein sequence ID" value="SBT71893.1"/>
    <property type="molecule type" value="Genomic_DNA"/>
</dbReference>
<dbReference type="Proteomes" id="UP000219799">
    <property type="component" value="Chromosome 10"/>
</dbReference>
<feature type="region of interest" description="Disordered" evidence="1">
    <location>
        <begin position="61"/>
        <end position="80"/>
    </location>
</feature>
<dbReference type="AlphaFoldDB" id="A0A1C3KE64"/>
<feature type="region of interest" description="Disordered" evidence="1">
    <location>
        <begin position="153"/>
        <end position="181"/>
    </location>
</feature>